<feature type="transmembrane region" description="Helical" evidence="1">
    <location>
        <begin position="6"/>
        <end position="27"/>
    </location>
</feature>
<accession>I7CFI1</accession>
<reference evidence="2 3" key="1">
    <citation type="journal article" date="2012" name="J. Bacteriol.">
        <title>Genome Sequence of "Candidatus Mycoplasma haemolamae" Strain Purdue, a Red Blood Cell Pathogen of Alpacas (Vicugna pacos) and Llamas (Lama glama).</title>
        <authorList>
            <person name="Guimaraes A.M."/>
            <person name="Toth B."/>
            <person name="Santos A.P."/>
            <person name="do Nascimento N.C."/>
            <person name="Kritchevsky J.E."/>
            <person name="Messick J.B."/>
        </authorList>
    </citation>
    <scope>NUCLEOTIDE SEQUENCE [LARGE SCALE GENOMIC DNA]</scope>
    <source>
        <strain evidence="2 3">Purdue</strain>
    </source>
</reference>
<dbReference type="OrthoDB" id="396722at2"/>
<evidence type="ECO:0000256" key="1">
    <source>
        <dbReference type="SAM" id="Phobius"/>
    </source>
</evidence>
<dbReference type="PATRIC" id="fig|1212765.3.peg.428"/>
<keyword evidence="1" id="KW-0812">Transmembrane</keyword>
<evidence type="ECO:0000313" key="2">
    <source>
        <dbReference type="EMBL" id="AFO51961.1"/>
    </source>
</evidence>
<gene>
    <name evidence="2" type="ordered locus">MHLP_01905</name>
</gene>
<dbReference type="Proteomes" id="UP000006502">
    <property type="component" value="Chromosome"/>
</dbReference>
<organism evidence="2 3">
    <name type="scientific">Mycoplasma haematolamae (strain Purdue)</name>
    <dbReference type="NCBI Taxonomy" id="1212765"/>
    <lineage>
        <taxon>Bacteria</taxon>
        <taxon>Bacillati</taxon>
        <taxon>Mycoplasmatota</taxon>
        <taxon>Mollicutes</taxon>
        <taxon>Mycoplasmataceae</taxon>
        <taxon>Mycoplasma</taxon>
    </lineage>
</organism>
<evidence type="ECO:0000313" key="3">
    <source>
        <dbReference type="Proteomes" id="UP000006502"/>
    </source>
</evidence>
<dbReference type="AlphaFoldDB" id="I7CFI1"/>
<dbReference type="EMBL" id="CP003731">
    <property type="protein sequence ID" value="AFO51961.1"/>
    <property type="molecule type" value="Genomic_DNA"/>
</dbReference>
<proteinExistence type="predicted"/>
<reference evidence="3" key="2">
    <citation type="submission" date="2012-07" db="EMBL/GenBank/DDBJ databases">
        <title>Complete genome sequence of 'Candidatus Mycoplasma haemolamae'.</title>
        <authorList>
            <person name="Guimaraes A.M.S."/>
            <person name="Toth B."/>
            <person name="Santos A.P."/>
            <person name="Nascimento N.C."/>
            <person name="Sojka J.E."/>
            <person name="Messick J.B."/>
        </authorList>
    </citation>
    <scope>NUCLEOTIDE SEQUENCE [LARGE SCALE GENOMIC DNA]</scope>
    <source>
        <strain evidence="3">Purdue</strain>
    </source>
</reference>
<keyword evidence="3" id="KW-1185">Reference proteome</keyword>
<dbReference type="STRING" id="1212765.MHLP_01905"/>
<dbReference type="HOGENOM" id="CLU_946021_0_0_14"/>
<keyword evidence="1" id="KW-0472">Membrane</keyword>
<protein>
    <submittedName>
        <fullName evidence="2">Uncharacterized protein</fullName>
    </submittedName>
</protein>
<dbReference type="KEGG" id="mhl:MHLP_01905"/>
<keyword evidence="1" id="KW-1133">Transmembrane helix</keyword>
<sequence>MLFLNSFSPLLSFLPIVLVVFSFWLIARKKQDKQRNISRKDDVWYVVKEYLKLTDRQGYRLADLSLYPRPKTIASLREYVDTTRRTLQEENSRLLGLPKEKKPWKVKLTPDFVRRKNLSFPKEEEYHKKLELTTLEVISEKLSDFQLYLQAYNSLKDQKEFQELLKQFFICEAIPKISKRRSLLLRSRYLVCFRTISRSGTLSEWEAIEIELFKNPKKRGKEKYKILFTAAVDYRKELHWIYSMQLRYFKDKIEARKNSEKHKANYIRRQKVRAFFGHLIFENCMVKMIRRLRNPPKPKEVKPA</sequence>
<name>I7CFI1_MYCHA</name>